<feature type="compositionally biased region" description="Polar residues" evidence="1">
    <location>
        <begin position="236"/>
        <end position="251"/>
    </location>
</feature>
<name>A0A1D8NLC2_YARLL</name>
<feature type="region of interest" description="Disordered" evidence="1">
    <location>
        <begin position="1"/>
        <end position="89"/>
    </location>
</feature>
<accession>A0A1D8NLC2</accession>
<reference evidence="2 3" key="1">
    <citation type="journal article" date="2016" name="PLoS ONE">
        <title>Sequence Assembly of Yarrowia lipolytica Strain W29/CLIB89 Shows Transposable Element Diversity.</title>
        <authorList>
            <person name="Magnan C."/>
            <person name="Yu J."/>
            <person name="Chang I."/>
            <person name="Jahn E."/>
            <person name="Kanomata Y."/>
            <person name="Wu J."/>
            <person name="Zeller M."/>
            <person name="Oakes M."/>
            <person name="Baldi P."/>
            <person name="Sandmeyer S."/>
        </authorList>
    </citation>
    <scope>NUCLEOTIDE SEQUENCE [LARGE SCALE GENOMIC DNA]</scope>
    <source>
        <strain evidence="3">CLIB89(W29)</strain>
    </source>
</reference>
<dbReference type="AlphaFoldDB" id="A0A1D8NLC2"/>
<feature type="region of interest" description="Disordered" evidence="1">
    <location>
        <begin position="224"/>
        <end position="482"/>
    </location>
</feature>
<dbReference type="EMBL" id="CP017558">
    <property type="protein sequence ID" value="AOW06431.1"/>
    <property type="molecule type" value="Genomic_DNA"/>
</dbReference>
<feature type="region of interest" description="Disordered" evidence="1">
    <location>
        <begin position="113"/>
        <end position="136"/>
    </location>
</feature>
<proteinExistence type="predicted"/>
<feature type="compositionally biased region" description="Basic and acidic residues" evidence="1">
    <location>
        <begin position="279"/>
        <end position="297"/>
    </location>
</feature>
<feature type="compositionally biased region" description="Polar residues" evidence="1">
    <location>
        <begin position="377"/>
        <end position="404"/>
    </location>
</feature>
<dbReference type="KEGG" id="yli:2908538"/>
<evidence type="ECO:0000313" key="3">
    <source>
        <dbReference type="Proteomes" id="UP000182444"/>
    </source>
</evidence>
<dbReference type="VEuPathDB" id="FungiDB:YALI0_F00330g"/>
<dbReference type="Proteomes" id="UP000182444">
    <property type="component" value="Chromosome 1F"/>
</dbReference>
<gene>
    <name evidence="2" type="ORF">YALI1_F00399g</name>
</gene>
<protein>
    <submittedName>
        <fullName evidence="2">Uncharacterized protein</fullName>
    </submittedName>
</protein>
<dbReference type="GeneID" id="2908538"/>
<evidence type="ECO:0000313" key="2">
    <source>
        <dbReference type="EMBL" id="AOW06431.1"/>
    </source>
</evidence>
<feature type="compositionally biased region" description="Low complexity" evidence="1">
    <location>
        <begin position="35"/>
        <end position="51"/>
    </location>
</feature>
<feature type="region of interest" description="Disordered" evidence="1">
    <location>
        <begin position="176"/>
        <end position="200"/>
    </location>
</feature>
<feature type="compositionally biased region" description="Acidic residues" evidence="1">
    <location>
        <begin position="450"/>
        <end position="459"/>
    </location>
</feature>
<dbReference type="VEuPathDB" id="FungiDB:YALI1_F00399g"/>
<feature type="compositionally biased region" description="Polar residues" evidence="1">
    <location>
        <begin position="299"/>
        <end position="313"/>
    </location>
</feature>
<feature type="compositionally biased region" description="Acidic residues" evidence="1">
    <location>
        <begin position="405"/>
        <end position="418"/>
    </location>
</feature>
<evidence type="ECO:0000256" key="1">
    <source>
        <dbReference type="SAM" id="MobiDB-lite"/>
    </source>
</evidence>
<sequence>MPPRRKQSAMMRKVTGALRSGKTFSSRHRSGPYVTQPSSKTKSASPKSASQEPDPVASSSKDPATPVKKRASPRKIALPSSLPTGFVDESLQKRMDEISVKNKGVSASTELFSQERVPVASPSKIPAPPIKKRATPRKIALPSSLPTGFVDESLQKRMDEISVKNKGVSASTELFSQERVPVASPSKIPAPPMKKRATPRMIALPSSLPTGFVDESLQKRMDEISVKNKGAIASPKSASQEPDPVASSSKDPATPVKKRATPRQIVLSSSFPRLLASGHADEVKQKRMDMLTADARRLTSASPAPEQSLSESPHTLPVSEAPTASKRHQSDDDAPEPSPKRPKVCASGKDPEEERVDNQAPDSLGSVLDEDHASRSLGGTTTGTAANISTQSTVDSLLEVSSQPPDEEEGQISDEEMNTTESIERHTPLSDDDSDIVYSREGARALHQDTDEEEEEEEGEKEKEKENEDEENGREEEEDHGELDIAFSCVHPLDRSDSYYPISLHVEGQEFLDVLISKGTTYMKLIERLGERFPGVELRSMHIFFYNDLEDTHERAGAYQRNATLHSSGIHAYRAPVGTNSCTNVWLHSQTNGG</sequence>
<feature type="compositionally biased region" description="Acidic residues" evidence="1">
    <location>
        <begin position="467"/>
        <end position="481"/>
    </location>
</feature>
<dbReference type="RefSeq" id="XP_504814.3">
    <property type="nucleotide sequence ID" value="XM_504814.3"/>
</dbReference>
<organism evidence="2 3">
    <name type="scientific">Yarrowia lipolytica</name>
    <name type="common">Candida lipolytica</name>
    <dbReference type="NCBI Taxonomy" id="4952"/>
    <lineage>
        <taxon>Eukaryota</taxon>
        <taxon>Fungi</taxon>
        <taxon>Dikarya</taxon>
        <taxon>Ascomycota</taxon>
        <taxon>Saccharomycotina</taxon>
        <taxon>Dipodascomycetes</taxon>
        <taxon>Dipodascales</taxon>
        <taxon>Dipodascales incertae sedis</taxon>
        <taxon>Yarrowia</taxon>
    </lineage>
</organism>